<accession>A0ABT8CQQ2</accession>
<gene>
    <name evidence="1" type="ORF">QW060_02580</name>
</gene>
<dbReference type="RefSeq" id="WP_290362150.1">
    <property type="nucleotide sequence ID" value="NZ_JAUFQU010000001.1"/>
</dbReference>
<evidence type="ECO:0000313" key="2">
    <source>
        <dbReference type="Proteomes" id="UP001242368"/>
    </source>
</evidence>
<reference evidence="2" key="1">
    <citation type="journal article" date="2019" name="Int. J. Syst. Evol. Microbiol.">
        <title>The Global Catalogue of Microorganisms (GCM) 10K type strain sequencing project: providing services to taxonomists for standard genome sequencing and annotation.</title>
        <authorList>
            <consortium name="The Broad Institute Genomics Platform"/>
            <consortium name="The Broad Institute Genome Sequencing Center for Infectious Disease"/>
            <person name="Wu L."/>
            <person name="Ma J."/>
        </authorList>
    </citation>
    <scope>NUCLEOTIDE SEQUENCE [LARGE SCALE GENOMIC DNA]</scope>
    <source>
        <strain evidence="2">CECT 7184</strain>
    </source>
</reference>
<name>A0ABT8CQQ2_9FLAO</name>
<proteinExistence type="predicted"/>
<dbReference type="InterPro" id="IPR029058">
    <property type="entry name" value="AB_hydrolase_fold"/>
</dbReference>
<dbReference type="SUPFAM" id="SSF53474">
    <property type="entry name" value="alpha/beta-Hydrolases"/>
    <property type="match status" value="1"/>
</dbReference>
<keyword evidence="2" id="KW-1185">Reference proteome</keyword>
<dbReference type="Gene3D" id="3.40.50.1820">
    <property type="entry name" value="alpha/beta hydrolase"/>
    <property type="match status" value="1"/>
</dbReference>
<dbReference type="GO" id="GO:0016787">
    <property type="term" value="F:hydrolase activity"/>
    <property type="evidence" value="ECO:0007669"/>
    <property type="project" value="UniProtKB-KW"/>
</dbReference>
<organism evidence="1 2">
    <name type="scientific">Paenimyroides ceti</name>
    <dbReference type="NCBI Taxonomy" id="395087"/>
    <lineage>
        <taxon>Bacteria</taxon>
        <taxon>Pseudomonadati</taxon>
        <taxon>Bacteroidota</taxon>
        <taxon>Flavobacteriia</taxon>
        <taxon>Flavobacteriales</taxon>
        <taxon>Flavobacteriaceae</taxon>
        <taxon>Paenimyroides</taxon>
    </lineage>
</organism>
<dbReference type="Proteomes" id="UP001242368">
    <property type="component" value="Unassembled WGS sequence"/>
</dbReference>
<sequence>MDSTAINAQNKTAIYFMPGMAANSLIFEKLRFDPHFFECYYLEWLEPNKNESLKDYCKRLAEAIQHKNPVLIGVSFGGIIVQEIAKLIKVQQVVIISSVKDPSEFPWRMKLARKYKLYHLFPTRYINFIERISKKIVSSKKIVHRIDMYQKYLTVRSNNYLKWAFKNTIEWTNDHPVSNIIHIHGSKDHIFPVNRIKDAIILKNATHILILLQAKWINENLPELLKKNGLHENNLD</sequence>
<comment type="caution">
    <text evidence="1">The sequence shown here is derived from an EMBL/GenBank/DDBJ whole genome shotgun (WGS) entry which is preliminary data.</text>
</comment>
<dbReference type="EMBL" id="JAUFQU010000001">
    <property type="protein sequence ID" value="MDN3706013.1"/>
    <property type="molecule type" value="Genomic_DNA"/>
</dbReference>
<protein>
    <submittedName>
        <fullName evidence="1">Alpha/beta hydrolase</fullName>
    </submittedName>
</protein>
<keyword evidence="1" id="KW-0378">Hydrolase</keyword>
<evidence type="ECO:0000313" key="1">
    <source>
        <dbReference type="EMBL" id="MDN3706013.1"/>
    </source>
</evidence>